<protein>
    <recommendedName>
        <fullName evidence="4">SNARE associated Golgi protein</fullName>
    </recommendedName>
</protein>
<organism evidence="2 3">
    <name type="scientific">Candidatus Gottesmanbacteria bacterium RBG_13_45_10</name>
    <dbReference type="NCBI Taxonomy" id="1798370"/>
    <lineage>
        <taxon>Bacteria</taxon>
        <taxon>Candidatus Gottesmaniibacteriota</taxon>
    </lineage>
</organism>
<dbReference type="STRING" id="1798370.A2Z00_03650"/>
<proteinExistence type="predicted"/>
<evidence type="ECO:0000313" key="2">
    <source>
        <dbReference type="EMBL" id="OGG11712.1"/>
    </source>
</evidence>
<feature type="transmembrane region" description="Helical" evidence="1">
    <location>
        <begin position="88"/>
        <end position="109"/>
    </location>
</feature>
<feature type="transmembrane region" description="Helical" evidence="1">
    <location>
        <begin position="21"/>
        <end position="40"/>
    </location>
</feature>
<sequence>MTHRRHRGHSTHRTHHRLHKYTNLTLVGISIIVALTLSRVEGFHALFLHLGTFGYLGAFFAGMLFVSTFTVATGALMLLLLAETYSHIEIGLIAGLGAVIGDLFIFHVVKDNLLEELSDLYHQFGGKHFTHILHTAYFRWSLPVIGAIIIASPLPDELGVSLMGISKMNTYRFALVSYLLNSAGIFLILSASTVIKP</sequence>
<accession>A0A1F5ZHW7</accession>
<dbReference type="AlphaFoldDB" id="A0A1F5ZHW7"/>
<keyword evidence="1" id="KW-0812">Transmembrane</keyword>
<comment type="caution">
    <text evidence="2">The sequence shown here is derived from an EMBL/GenBank/DDBJ whole genome shotgun (WGS) entry which is preliminary data.</text>
</comment>
<keyword evidence="1" id="KW-0472">Membrane</keyword>
<dbReference type="Proteomes" id="UP000177268">
    <property type="component" value="Unassembled WGS sequence"/>
</dbReference>
<evidence type="ECO:0000313" key="3">
    <source>
        <dbReference type="Proteomes" id="UP000177268"/>
    </source>
</evidence>
<reference evidence="2 3" key="1">
    <citation type="journal article" date="2016" name="Nat. Commun.">
        <title>Thousands of microbial genomes shed light on interconnected biogeochemical processes in an aquifer system.</title>
        <authorList>
            <person name="Anantharaman K."/>
            <person name="Brown C.T."/>
            <person name="Hug L.A."/>
            <person name="Sharon I."/>
            <person name="Castelle C.J."/>
            <person name="Probst A.J."/>
            <person name="Thomas B.C."/>
            <person name="Singh A."/>
            <person name="Wilkins M.J."/>
            <person name="Karaoz U."/>
            <person name="Brodie E.L."/>
            <person name="Williams K.H."/>
            <person name="Hubbard S.S."/>
            <person name="Banfield J.F."/>
        </authorList>
    </citation>
    <scope>NUCLEOTIDE SEQUENCE [LARGE SCALE GENOMIC DNA]</scope>
</reference>
<feature type="transmembrane region" description="Helical" evidence="1">
    <location>
        <begin position="173"/>
        <end position="195"/>
    </location>
</feature>
<keyword evidence="1" id="KW-1133">Transmembrane helix</keyword>
<evidence type="ECO:0008006" key="4">
    <source>
        <dbReference type="Google" id="ProtNLM"/>
    </source>
</evidence>
<name>A0A1F5ZHW7_9BACT</name>
<dbReference type="EMBL" id="MFIZ01000018">
    <property type="protein sequence ID" value="OGG11712.1"/>
    <property type="molecule type" value="Genomic_DNA"/>
</dbReference>
<evidence type="ECO:0000256" key="1">
    <source>
        <dbReference type="SAM" id="Phobius"/>
    </source>
</evidence>
<gene>
    <name evidence="2" type="ORF">A2Z00_03650</name>
</gene>
<feature type="transmembrane region" description="Helical" evidence="1">
    <location>
        <begin position="52"/>
        <end position="81"/>
    </location>
</feature>